<feature type="domain" description="Tyr recombinase" evidence="5">
    <location>
        <begin position="192"/>
        <end position="379"/>
    </location>
</feature>
<dbReference type="SUPFAM" id="SSF56349">
    <property type="entry name" value="DNA breaking-rejoining enzymes"/>
    <property type="match status" value="1"/>
</dbReference>
<dbReference type="InterPro" id="IPR013762">
    <property type="entry name" value="Integrase-like_cat_sf"/>
</dbReference>
<evidence type="ECO:0000256" key="2">
    <source>
        <dbReference type="ARBA" id="ARBA00022908"/>
    </source>
</evidence>
<dbReference type="CDD" id="cd01189">
    <property type="entry name" value="INT_ICEBs1_C_like"/>
    <property type="match status" value="1"/>
</dbReference>
<dbReference type="InterPro" id="IPR002104">
    <property type="entry name" value="Integrase_catalytic"/>
</dbReference>
<gene>
    <name evidence="6" type="ORF">WM43_03685</name>
    <name evidence="7" type="ORF">WP3W19E03_25560</name>
</gene>
<name>A0A160ESK3_AERVE</name>
<sequence>MATVYSLNQLLYLDFCFKGKRCRERTGLPDTSQNRHKLKQYCERLEAQITLGQFDFCKTFPNSPRCGYFTKLAEREAVLRAGCPLLSDFAEQWYQEKSAEWRTSQQETIRDILDCHLLPHFGNQPLSVIDKSAILAFRTMIARLPGRGGKPISASRVNHIMTPLRMMLADAADRFGFDSPWRNIRALKIPRSNIMPFSLEEIGRLLAVVRADFRPYYTIRFFTGLRSSEIHGLTWRHIDFERRQILVYQAWVRNELIPTKTDGSYRAVQMSEQVYQAFLTQRDRYDGKVSPDGFVFCTKHGSPFEDRNVANRVWYPLLSLLKLEKRKPYQTRHTAATLWLAAGESPEWIAKQLGHNSTQMLFRVYSRYVPDLSGRDGHAFEQMLAGFEQQRLASKALAERWDSHDGEAGHGTRH</sequence>
<evidence type="ECO:0000256" key="4">
    <source>
        <dbReference type="ARBA" id="ARBA00023172"/>
    </source>
</evidence>
<dbReference type="Gene3D" id="1.10.443.10">
    <property type="entry name" value="Intergrase catalytic core"/>
    <property type="match status" value="1"/>
</dbReference>
<keyword evidence="2" id="KW-0229">DNA integration</keyword>
<evidence type="ECO:0000313" key="6">
    <source>
        <dbReference type="EMBL" id="ANB51830.1"/>
    </source>
</evidence>
<keyword evidence="3" id="KW-0238">DNA-binding</keyword>
<comment type="similarity">
    <text evidence="1">Belongs to the 'phage' integrase family.</text>
</comment>
<dbReference type="GO" id="GO:0003677">
    <property type="term" value="F:DNA binding"/>
    <property type="evidence" value="ECO:0007669"/>
    <property type="project" value="UniProtKB-KW"/>
</dbReference>
<accession>A0A160ESK3</accession>
<dbReference type="PROSITE" id="PS51898">
    <property type="entry name" value="TYR_RECOMBINASE"/>
    <property type="match status" value="1"/>
</dbReference>
<dbReference type="EMBL" id="CP014774">
    <property type="protein sequence ID" value="ANB51830.1"/>
    <property type="molecule type" value="Genomic_DNA"/>
</dbReference>
<organism evidence="7 9">
    <name type="scientific">Aeromonas veronii</name>
    <dbReference type="NCBI Taxonomy" id="654"/>
    <lineage>
        <taxon>Bacteria</taxon>
        <taxon>Pseudomonadati</taxon>
        <taxon>Pseudomonadota</taxon>
        <taxon>Gammaproteobacteria</taxon>
        <taxon>Aeromonadales</taxon>
        <taxon>Aeromonadaceae</taxon>
        <taxon>Aeromonas</taxon>
    </lineage>
</organism>
<dbReference type="Proteomes" id="UP000076809">
    <property type="component" value="Chromosome"/>
</dbReference>
<dbReference type="Proteomes" id="UP000515442">
    <property type="component" value="Chromosome"/>
</dbReference>
<reference evidence="7 9" key="2">
    <citation type="submission" date="2019-12" db="EMBL/GenBank/DDBJ databases">
        <title>complete genome sequences of Aeromonas veronii str. WP3-W19-ESBL-03 isolated from wastewater treatment plant effluent.</title>
        <authorList>
            <person name="Sekizuka T."/>
            <person name="Itokawa K."/>
            <person name="Yatsu K."/>
            <person name="Inamine Y."/>
            <person name="Kuroda M."/>
        </authorList>
    </citation>
    <scope>NUCLEOTIDE SEQUENCE [LARGE SCALE GENOMIC DNA]</scope>
    <source>
        <strain evidence="7 9">WP3-W19-ESBL-03</strain>
    </source>
</reference>
<dbReference type="InterPro" id="IPR050808">
    <property type="entry name" value="Phage_Integrase"/>
</dbReference>
<dbReference type="GO" id="GO:0015074">
    <property type="term" value="P:DNA integration"/>
    <property type="evidence" value="ECO:0007669"/>
    <property type="project" value="UniProtKB-KW"/>
</dbReference>
<dbReference type="AlphaFoldDB" id="A0A160ESK3"/>
<dbReference type="InterPro" id="IPR010998">
    <property type="entry name" value="Integrase_recombinase_N"/>
</dbReference>
<proteinExistence type="inferred from homology"/>
<dbReference type="RefSeq" id="WP_010674969.1">
    <property type="nucleotide sequence ID" value="NZ_AP022038.1"/>
</dbReference>
<keyword evidence="4" id="KW-0233">DNA recombination</keyword>
<evidence type="ECO:0000313" key="8">
    <source>
        <dbReference type="Proteomes" id="UP000076809"/>
    </source>
</evidence>
<dbReference type="Pfam" id="PF14659">
    <property type="entry name" value="Phage_int_SAM_3"/>
    <property type="match status" value="1"/>
</dbReference>
<evidence type="ECO:0000313" key="9">
    <source>
        <dbReference type="Proteomes" id="UP000515442"/>
    </source>
</evidence>
<reference evidence="6 8" key="1">
    <citation type="journal article" date="2016" name="J. Clin. Microbiol.">
        <title>Detection and Whole-Genome Sequencing of Carbapenemase-Producing Aeromonas hydrophila Isolates from Routine Perirectal Surveillance Culture.</title>
        <authorList>
            <person name="Hughes H.Y."/>
            <person name="Conlan S.P."/>
            <person name="Lau A.F."/>
            <person name="Dekker J.P."/>
            <person name="Michelin A.V."/>
            <person name="Youn J.H."/>
            <person name="Henderson D.K."/>
            <person name="Frank K.M."/>
            <person name="Segre J.A."/>
            <person name="Palmore T.N."/>
        </authorList>
    </citation>
    <scope>NUCLEOTIDE SEQUENCE [LARGE SCALE GENOMIC DNA]</scope>
    <source>
        <strain evidence="6 8">AVNIH1</strain>
    </source>
</reference>
<dbReference type="EMBL" id="AP022038">
    <property type="protein sequence ID" value="BBR40031.1"/>
    <property type="molecule type" value="Genomic_DNA"/>
</dbReference>
<dbReference type="InterPro" id="IPR004107">
    <property type="entry name" value="Integrase_SAM-like_N"/>
</dbReference>
<dbReference type="PANTHER" id="PTHR30629">
    <property type="entry name" value="PROPHAGE INTEGRASE"/>
    <property type="match status" value="1"/>
</dbReference>
<dbReference type="InterPro" id="IPR011010">
    <property type="entry name" value="DNA_brk_join_enz"/>
</dbReference>
<dbReference type="GO" id="GO:0006310">
    <property type="term" value="P:DNA recombination"/>
    <property type="evidence" value="ECO:0007669"/>
    <property type="project" value="UniProtKB-KW"/>
</dbReference>
<evidence type="ECO:0000259" key="5">
    <source>
        <dbReference type="PROSITE" id="PS51898"/>
    </source>
</evidence>
<dbReference type="Pfam" id="PF12167">
    <property type="entry name" value="Arm-DNA-bind_2"/>
    <property type="match status" value="1"/>
</dbReference>
<dbReference type="InterPro" id="IPR022000">
    <property type="entry name" value="Min27-like_integrase_DNA_bind"/>
</dbReference>
<evidence type="ECO:0000256" key="1">
    <source>
        <dbReference type="ARBA" id="ARBA00008857"/>
    </source>
</evidence>
<dbReference type="PANTHER" id="PTHR30629:SF2">
    <property type="entry name" value="PROPHAGE INTEGRASE INTS-RELATED"/>
    <property type="match status" value="1"/>
</dbReference>
<dbReference type="Pfam" id="PF00589">
    <property type="entry name" value="Phage_integrase"/>
    <property type="match status" value="1"/>
</dbReference>
<evidence type="ECO:0000256" key="3">
    <source>
        <dbReference type="ARBA" id="ARBA00023125"/>
    </source>
</evidence>
<protein>
    <submittedName>
        <fullName evidence="7">Integrase</fullName>
    </submittedName>
</protein>
<evidence type="ECO:0000313" key="7">
    <source>
        <dbReference type="EMBL" id="BBR40031.1"/>
    </source>
</evidence>
<dbReference type="Gene3D" id="1.10.150.130">
    <property type="match status" value="1"/>
</dbReference>